<accession>A0A5E4Q683</accession>
<dbReference type="GO" id="GO:0016805">
    <property type="term" value="F:dipeptidase activity"/>
    <property type="evidence" value="ECO:0007669"/>
    <property type="project" value="InterPro"/>
</dbReference>
<evidence type="ECO:0000313" key="3">
    <source>
        <dbReference type="Proteomes" id="UP000324832"/>
    </source>
</evidence>
<dbReference type="Gene3D" id="3.60.60.10">
    <property type="entry name" value="Penicillin V Acylase, Chain A"/>
    <property type="match status" value="1"/>
</dbReference>
<gene>
    <name evidence="2" type="ORF">LSINAPIS_LOCUS5885</name>
</gene>
<dbReference type="GO" id="GO:0070004">
    <property type="term" value="F:cysteine-type exopeptidase activity"/>
    <property type="evidence" value="ECO:0007669"/>
    <property type="project" value="InterPro"/>
</dbReference>
<evidence type="ECO:0000256" key="1">
    <source>
        <dbReference type="ARBA" id="ARBA00005705"/>
    </source>
</evidence>
<proteinExistence type="inferred from homology"/>
<dbReference type="AlphaFoldDB" id="A0A5E4Q683"/>
<keyword evidence="3" id="KW-1185">Reference proteome</keyword>
<reference evidence="2 3" key="1">
    <citation type="submission" date="2017-07" db="EMBL/GenBank/DDBJ databases">
        <authorList>
            <person name="Talla V."/>
            <person name="Backstrom N."/>
        </authorList>
    </citation>
    <scope>NUCLEOTIDE SEQUENCE [LARGE SCALE GENOMIC DNA]</scope>
</reference>
<evidence type="ECO:0008006" key="4">
    <source>
        <dbReference type="Google" id="ProtNLM"/>
    </source>
</evidence>
<sequence>MDFPRSCDTFVVLPPLTKGNLVIFGKNSDRPQNEVQEVILVKDRILGTKLKCTYITIDESVDPINSVMLSKPAWMWGAEMGANNKNVVIGNEAVWTNNNDGEGDARVKRLLGMDLVRLGLERGNSAEEALNVITDLLGKYGQGGPCSECDDSHFYHNTFLIADTKEAWVLETSGKIWAAEKIENSYRNISNGLTITTKIDKHSTDLYNDAKQMGVWDGKSEFNFSAAFSSGGDEMRWAHGKRLLGELSKDKSFDVKRMFRVLRDKASCICRGVDDMFPTQGSQVSSLSPHGVTVHWFTATPDPSVSYFKPFVFTAHAVASPFTASPNEAKREHYLYRLHSANMTRSNDMKIPKLLRELEEACLSEIDDLVELDSLFKNCVETEVNLYGYKYNEDEKAMMLISKSI</sequence>
<dbReference type="PANTHER" id="PTHR12994">
    <property type="entry name" value="SECERNIN"/>
    <property type="match status" value="1"/>
</dbReference>
<evidence type="ECO:0000313" key="2">
    <source>
        <dbReference type="EMBL" id="VVC93765.1"/>
    </source>
</evidence>
<comment type="similarity">
    <text evidence="1">Belongs to the peptidase C69 family. Secernin subfamily.</text>
</comment>
<name>A0A5E4Q683_9NEOP</name>
<organism evidence="2 3">
    <name type="scientific">Leptidea sinapis</name>
    <dbReference type="NCBI Taxonomy" id="189913"/>
    <lineage>
        <taxon>Eukaryota</taxon>
        <taxon>Metazoa</taxon>
        <taxon>Ecdysozoa</taxon>
        <taxon>Arthropoda</taxon>
        <taxon>Hexapoda</taxon>
        <taxon>Insecta</taxon>
        <taxon>Pterygota</taxon>
        <taxon>Neoptera</taxon>
        <taxon>Endopterygota</taxon>
        <taxon>Lepidoptera</taxon>
        <taxon>Glossata</taxon>
        <taxon>Ditrysia</taxon>
        <taxon>Papilionoidea</taxon>
        <taxon>Pieridae</taxon>
        <taxon>Dismorphiinae</taxon>
        <taxon>Leptidea</taxon>
    </lineage>
</organism>
<protein>
    <recommendedName>
        <fullName evidence="4">Secernin-3</fullName>
    </recommendedName>
</protein>
<dbReference type="EMBL" id="FZQP02001770">
    <property type="protein sequence ID" value="VVC93765.1"/>
    <property type="molecule type" value="Genomic_DNA"/>
</dbReference>
<dbReference type="GO" id="GO:0006508">
    <property type="term" value="P:proteolysis"/>
    <property type="evidence" value="ECO:0007669"/>
    <property type="project" value="InterPro"/>
</dbReference>
<dbReference type="Proteomes" id="UP000324832">
    <property type="component" value="Unassembled WGS sequence"/>
</dbReference>
<dbReference type="PANTHER" id="PTHR12994:SF17">
    <property type="entry name" value="LD30995P"/>
    <property type="match status" value="1"/>
</dbReference>
<dbReference type="Pfam" id="PF03577">
    <property type="entry name" value="Peptidase_C69"/>
    <property type="match status" value="1"/>
</dbReference>
<dbReference type="InterPro" id="IPR005322">
    <property type="entry name" value="Peptidase_C69"/>
</dbReference>